<evidence type="ECO:0000256" key="13">
    <source>
        <dbReference type="ARBA" id="ARBA00033093"/>
    </source>
</evidence>
<dbReference type="Gene3D" id="3.90.650.10">
    <property type="entry name" value="PurM-like C-terminal domain"/>
    <property type="match status" value="1"/>
</dbReference>
<dbReference type="InterPro" id="IPR016188">
    <property type="entry name" value="PurM-like_N"/>
</dbReference>
<protein>
    <recommendedName>
        <fullName evidence="5 15">Phosphoribosylformylglycinamidine cyclo-ligase</fullName>
        <ecNumber evidence="4 15">6.3.3.1</ecNumber>
    </recommendedName>
    <alternativeName>
        <fullName evidence="12 15">AIR synthase</fullName>
    </alternativeName>
    <alternativeName>
        <fullName evidence="13 15">AIRS</fullName>
    </alternativeName>
    <alternativeName>
        <fullName evidence="11 15">Phosphoribosyl-aminoimidazole synthetase</fullName>
    </alternativeName>
</protein>
<dbReference type="SUPFAM" id="SSF55326">
    <property type="entry name" value="PurM N-terminal domain-like"/>
    <property type="match status" value="1"/>
</dbReference>
<evidence type="ECO:0000256" key="5">
    <source>
        <dbReference type="ARBA" id="ARBA00020367"/>
    </source>
</evidence>
<evidence type="ECO:0000256" key="15">
    <source>
        <dbReference type="HAMAP-Rule" id="MF_00741"/>
    </source>
</evidence>
<dbReference type="AlphaFoldDB" id="A0A6V8NJC9"/>
<accession>A0A6V8NJC9</accession>
<evidence type="ECO:0000256" key="6">
    <source>
        <dbReference type="ARBA" id="ARBA00022490"/>
    </source>
</evidence>
<feature type="domain" description="PurM-like N-terminal" evidence="16">
    <location>
        <begin position="78"/>
        <end position="183"/>
    </location>
</feature>
<comment type="catalytic activity">
    <reaction evidence="14 15">
        <text>2-formamido-N(1)-(5-O-phospho-beta-D-ribosyl)acetamidine + ATP = 5-amino-1-(5-phospho-beta-D-ribosyl)imidazole + ADP + phosphate + H(+)</text>
        <dbReference type="Rhea" id="RHEA:23032"/>
        <dbReference type="ChEBI" id="CHEBI:15378"/>
        <dbReference type="ChEBI" id="CHEBI:30616"/>
        <dbReference type="ChEBI" id="CHEBI:43474"/>
        <dbReference type="ChEBI" id="CHEBI:137981"/>
        <dbReference type="ChEBI" id="CHEBI:147287"/>
        <dbReference type="ChEBI" id="CHEBI:456216"/>
        <dbReference type="EC" id="6.3.3.1"/>
    </reaction>
</comment>
<feature type="domain" description="PurM-like C-terminal" evidence="17">
    <location>
        <begin position="196"/>
        <end position="359"/>
    </location>
</feature>
<dbReference type="Gene3D" id="3.30.1330.10">
    <property type="entry name" value="PurM-like, N-terminal domain"/>
    <property type="match status" value="1"/>
</dbReference>
<keyword evidence="10 15" id="KW-0067">ATP-binding</keyword>
<comment type="subcellular location">
    <subcellularLocation>
        <location evidence="1 15">Cytoplasm</location>
    </subcellularLocation>
</comment>
<dbReference type="InterPro" id="IPR036676">
    <property type="entry name" value="PurM-like_C_sf"/>
</dbReference>
<dbReference type="FunFam" id="3.30.1330.10:FF:000001">
    <property type="entry name" value="Phosphoribosylformylglycinamidine cyclo-ligase"/>
    <property type="match status" value="1"/>
</dbReference>
<dbReference type="HAMAP" id="MF_00741">
    <property type="entry name" value="AIRS"/>
    <property type="match status" value="1"/>
</dbReference>
<dbReference type="UniPathway" id="UPA00074">
    <property type="reaction ID" value="UER00129"/>
</dbReference>
<evidence type="ECO:0000256" key="7">
    <source>
        <dbReference type="ARBA" id="ARBA00022598"/>
    </source>
</evidence>
<evidence type="ECO:0000256" key="3">
    <source>
        <dbReference type="ARBA" id="ARBA00010280"/>
    </source>
</evidence>
<dbReference type="GO" id="GO:0005829">
    <property type="term" value="C:cytosol"/>
    <property type="evidence" value="ECO:0007669"/>
    <property type="project" value="TreeGrafter"/>
</dbReference>
<evidence type="ECO:0000256" key="2">
    <source>
        <dbReference type="ARBA" id="ARBA00004686"/>
    </source>
</evidence>
<dbReference type="InterPro" id="IPR036921">
    <property type="entry name" value="PurM-like_N_sf"/>
</dbReference>
<sequence>MGSNSRARSGLLSTVEGGQILFMAITYKPAGVDLEAGKKIVQLIARHADSTRRRECRSAIGGFAGLFNIDCSQYRKPVLVSSTDGVGTKLLVAQMAGQHDGVGIDLVAMGVNDIIVTGAEPIFFLDYISVGKINLQTIEKIVEGIAEGCRQAGCALLGGETAEMPGLYGPEEYDLAGFAVGIVEAEEIIDGPSGIEEGDSIIALASSGLHSNGYSLVRKIFFPERSREAERNKRDRNLLEILLKPTRIYVRAVSRLKKEVRIKGIAHITGGGIPDNLSRILPPDVDAEIYKGSWPAPDIFQWISQRGGVEEEEMFRVFNMGLGLVILLDSDDVDRSLEVLKEVGEKPFLVGRILSGQGRVRVVEG</sequence>
<keyword evidence="7 15" id="KW-0436">Ligase</keyword>
<dbReference type="GO" id="GO:0006189">
    <property type="term" value="P:'de novo' IMP biosynthetic process"/>
    <property type="evidence" value="ECO:0007669"/>
    <property type="project" value="UniProtKB-UniRule"/>
</dbReference>
<dbReference type="GO" id="GO:0004641">
    <property type="term" value="F:phosphoribosylformylglycinamidine cyclo-ligase activity"/>
    <property type="evidence" value="ECO:0007669"/>
    <property type="project" value="UniProtKB-UniRule"/>
</dbReference>
<dbReference type="Pfam" id="PF00586">
    <property type="entry name" value="AIRS"/>
    <property type="match status" value="1"/>
</dbReference>
<evidence type="ECO:0000256" key="8">
    <source>
        <dbReference type="ARBA" id="ARBA00022741"/>
    </source>
</evidence>
<evidence type="ECO:0000256" key="1">
    <source>
        <dbReference type="ARBA" id="ARBA00004496"/>
    </source>
</evidence>
<dbReference type="CDD" id="cd02196">
    <property type="entry name" value="PurM"/>
    <property type="match status" value="1"/>
</dbReference>
<dbReference type="NCBIfam" id="TIGR00878">
    <property type="entry name" value="purM"/>
    <property type="match status" value="1"/>
</dbReference>
<keyword evidence="8 15" id="KW-0547">Nucleotide-binding</keyword>
<evidence type="ECO:0000313" key="18">
    <source>
        <dbReference type="EMBL" id="GFP19390.1"/>
    </source>
</evidence>
<evidence type="ECO:0000313" key="19">
    <source>
        <dbReference type="Proteomes" id="UP000574717"/>
    </source>
</evidence>
<dbReference type="Proteomes" id="UP000574717">
    <property type="component" value="Unassembled WGS sequence"/>
</dbReference>
<organism evidence="18 19">
    <name type="scientific">Candidatus Hakubella thermalkaliphila</name>
    <dbReference type="NCBI Taxonomy" id="2754717"/>
    <lineage>
        <taxon>Bacteria</taxon>
        <taxon>Bacillati</taxon>
        <taxon>Actinomycetota</taxon>
        <taxon>Actinomycetota incertae sedis</taxon>
        <taxon>Candidatus Hakubellales</taxon>
        <taxon>Candidatus Hakubellaceae</taxon>
        <taxon>Candidatus Hakubella</taxon>
    </lineage>
</organism>
<dbReference type="SUPFAM" id="SSF56042">
    <property type="entry name" value="PurM C-terminal domain-like"/>
    <property type="match status" value="1"/>
</dbReference>
<gene>
    <name evidence="15" type="primary">purM</name>
    <name evidence="18" type="ORF">HKBW3S03_00895</name>
</gene>
<evidence type="ECO:0000256" key="10">
    <source>
        <dbReference type="ARBA" id="ARBA00022840"/>
    </source>
</evidence>
<evidence type="ECO:0000259" key="16">
    <source>
        <dbReference type="Pfam" id="PF00586"/>
    </source>
</evidence>
<dbReference type="EMBL" id="BLRU01000070">
    <property type="protein sequence ID" value="GFP19390.1"/>
    <property type="molecule type" value="Genomic_DNA"/>
</dbReference>
<dbReference type="InterPro" id="IPR010918">
    <property type="entry name" value="PurM-like_C_dom"/>
</dbReference>
<dbReference type="Pfam" id="PF02769">
    <property type="entry name" value="AIRS_C"/>
    <property type="match status" value="1"/>
</dbReference>
<comment type="pathway">
    <text evidence="2 15">Purine metabolism; IMP biosynthesis via de novo pathway; 5-amino-1-(5-phospho-D-ribosyl)imidazole from N(2)-formyl-N(1)-(5-phospho-D-ribosyl)glycinamide: step 2/2.</text>
</comment>
<dbReference type="InterPro" id="IPR004733">
    <property type="entry name" value="PurM_cligase"/>
</dbReference>
<evidence type="ECO:0000256" key="12">
    <source>
        <dbReference type="ARBA" id="ARBA00032931"/>
    </source>
</evidence>
<dbReference type="GO" id="GO:0005524">
    <property type="term" value="F:ATP binding"/>
    <property type="evidence" value="ECO:0007669"/>
    <property type="project" value="UniProtKB-KW"/>
</dbReference>
<proteinExistence type="inferred from homology"/>
<comment type="caution">
    <text evidence="18">The sequence shown here is derived from an EMBL/GenBank/DDBJ whole genome shotgun (WGS) entry which is preliminary data.</text>
</comment>
<comment type="similarity">
    <text evidence="3 15">Belongs to the AIR synthase family.</text>
</comment>
<evidence type="ECO:0000256" key="14">
    <source>
        <dbReference type="ARBA" id="ARBA00049057"/>
    </source>
</evidence>
<reference evidence="18 19" key="1">
    <citation type="journal article" date="2020" name="Front. Microbiol.">
        <title>Single-cell genomics of novel Actinobacteria with the Wood-Ljungdahl pathway discovered in a serpentinizing system.</title>
        <authorList>
            <person name="Merino N."/>
            <person name="Kawai M."/>
            <person name="Boyd E.S."/>
            <person name="Colman D.R."/>
            <person name="McGlynn S.E."/>
            <person name="Nealson K.H."/>
            <person name="Kurokawa K."/>
            <person name="Hongoh Y."/>
        </authorList>
    </citation>
    <scope>NUCLEOTIDE SEQUENCE [LARGE SCALE GENOMIC DNA]</scope>
    <source>
        <strain evidence="18 19">S03</strain>
    </source>
</reference>
<dbReference type="EC" id="6.3.3.1" evidence="4 15"/>
<keyword evidence="6 15" id="KW-0963">Cytoplasm</keyword>
<evidence type="ECO:0000259" key="17">
    <source>
        <dbReference type="Pfam" id="PF02769"/>
    </source>
</evidence>
<dbReference type="PANTHER" id="PTHR10520:SF12">
    <property type="entry name" value="TRIFUNCTIONAL PURINE BIOSYNTHETIC PROTEIN ADENOSINE-3"/>
    <property type="match status" value="1"/>
</dbReference>
<dbReference type="FunFam" id="3.90.650.10:FF:000011">
    <property type="entry name" value="Phosphoribosylformylglycinamidine cyclo-ligase"/>
    <property type="match status" value="1"/>
</dbReference>
<dbReference type="GO" id="GO:0046084">
    <property type="term" value="P:adenine biosynthetic process"/>
    <property type="evidence" value="ECO:0007669"/>
    <property type="project" value="TreeGrafter"/>
</dbReference>
<dbReference type="PANTHER" id="PTHR10520">
    <property type="entry name" value="TRIFUNCTIONAL PURINE BIOSYNTHETIC PROTEIN ADENOSINE-3-RELATED"/>
    <property type="match status" value="1"/>
</dbReference>
<evidence type="ECO:0000256" key="11">
    <source>
        <dbReference type="ARBA" id="ARBA00031908"/>
    </source>
</evidence>
<evidence type="ECO:0000256" key="4">
    <source>
        <dbReference type="ARBA" id="ARBA00013047"/>
    </source>
</evidence>
<name>A0A6V8NJC9_9ACTN</name>
<evidence type="ECO:0000256" key="9">
    <source>
        <dbReference type="ARBA" id="ARBA00022755"/>
    </source>
</evidence>
<keyword evidence="9 15" id="KW-0658">Purine biosynthesis</keyword>
<dbReference type="GO" id="GO:0004637">
    <property type="term" value="F:phosphoribosylamine-glycine ligase activity"/>
    <property type="evidence" value="ECO:0007669"/>
    <property type="project" value="TreeGrafter"/>
</dbReference>